<evidence type="ECO:0000313" key="10">
    <source>
        <dbReference type="Proteomes" id="UP000076874"/>
    </source>
</evidence>
<dbReference type="CDD" id="cd11059">
    <property type="entry name" value="CYP_fungal"/>
    <property type="match status" value="1"/>
</dbReference>
<organism evidence="9 10">
    <name type="scientific">Niveomyces insectorum RCEF 264</name>
    <dbReference type="NCBI Taxonomy" id="1081102"/>
    <lineage>
        <taxon>Eukaryota</taxon>
        <taxon>Fungi</taxon>
        <taxon>Dikarya</taxon>
        <taxon>Ascomycota</taxon>
        <taxon>Pezizomycotina</taxon>
        <taxon>Sordariomycetes</taxon>
        <taxon>Hypocreomycetidae</taxon>
        <taxon>Hypocreales</taxon>
        <taxon>Cordycipitaceae</taxon>
        <taxon>Niveomyces</taxon>
    </lineage>
</organism>
<keyword evidence="4 6" id="KW-0479">Metal-binding</keyword>
<dbReference type="STRING" id="1081102.A0A167ZYT3"/>
<dbReference type="GO" id="GO:0005506">
    <property type="term" value="F:iron ion binding"/>
    <property type="evidence" value="ECO:0007669"/>
    <property type="project" value="InterPro"/>
</dbReference>
<dbReference type="OrthoDB" id="1470350at2759"/>
<dbReference type="EMBL" id="AZHD01000001">
    <property type="protein sequence ID" value="OAA68045.1"/>
    <property type="molecule type" value="Genomic_DNA"/>
</dbReference>
<proteinExistence type="inferred from homology"/>
<keyword evidence="8" id="KW-0472">Membrane</keyword>
<protein>
    <submittedName>
        <fullName evidence="9">Cytochrome P450</fullName>
    </submittedName>
</protein>
<keyword evidence="7" id="KW-0560">Oxidoreductase</keyword>
<keyword evidence="7" id="KW-0503">Monooxygenase</keyword>
<evidence type="ECO:0000256" key="7">
    <source>
        <dbReference type="RuleBase" id="RU000461"/>
    </source>
</evidence>
<dbReference type="PRINTS" id="PR00463">
    <property type="entry name" value="EP450I"/>
</dbReference>
<reference evidence="9 10" key="1">
    <citation type="journal article" date="2016" name="Genome Biol. Evol.">
        <title>Divergent and convergent evolution of fungal pathogenicity.</title>
        <authorList>
            <person name="Shang Y."/>
            <person name="Xiao G."/>
            <person name="Zheng P."/>
            <person name="Cen K."/>
            <person name="Zhan S."/>
            <person name="Wang C."/>
        </authorList>
    </citation>
    <scope>NUCLEOTIDE SEQUENCE [LARGE SCALE GENOMIC DNA]</scope>
    <source>
        <strain evidence="9 10">RCEF 264</strain>
    </source>
</reference>
<dbReference type="PANTHER" id="PTHR24305:SF166">
    <property type="entry name" value="CYTOCHROME P450 12A4, MITOCHONDRIAL-RELATED"/>
    <property type="match status" value="1"/>
</dbReference>
<comment type="similarity">
    <text evidence="2 7">Belongs to the cytochrome P450 family.</text>
</comment>
<evidence type="ECO:0000256" key="4">
    <source>
        <dbReference type="ARBA" id="ARBA00022723"/>
    </source>
</evidence>
<dbReference type="Pfam" id="PF00067">
    <property type="entry name" value="p450"/>
    <property type="match status" value="1"/>
</dbReference>
<keyword evidence="8" id="KW-1133">Transmembrane helix</keyword>
<feature type="transmembrane region" description="Helical" evidence="8">
    <location>
        <begin position="21"/>
        <end position="48"/>
    </location>
</feature>
<dbReference type="SUPFAM" id="SSF48264">
    <property type="entry name" value="Cytochrome P450"/>
    <property type="match status" value="1"/>
</dbReference>
<dbReference type="InterPro" id="IPR017972">
    <property type="entry name" value="Cyt_P450_CS"/>
</dbReference>
<gene>
    <name evidence="9" type="ORF">SPI_00240</name>
</gene>
<evidence type="ECO:0000256" key="3">
    <source>
        <dbReference type="ARBA" id="ARBA00022617"/>
    </source>
</evidence>
<dbReference type="InterPro" id="IPR001128">
    <property type="entry name" value="Cyt_P450"/>
</dbReference>
<feature type="binding site" description="axial binding residue" evidence="6">
    <location>
        <position position="510"/>
    </location>
    <ligand>
        <name>heme</name>
        <dbReference type="ChEBI" id="CHEBI:30413"/>
    </ligand>
    <ligandPart>
        <name>Fe</name>
        <dbReference type="ChEBI" id="CHEBI:18248"/>
    </ligandPart>
</feature>
<keyword evidence="8" id="KW-0812">Transmembrane</keyword>
<dbReference type="GO" id="GO:0016705">
    <property type="term" value="F:oxidoreductase activity, acting on paired donors, with incorporation or reduction of molecular oxygen"/>
    <property type="evidence" value="ECO:0007669"/>
    <property type="project" value="InterPro"/>
</dbReference>
<evidence type="ECO:0000256" key="8">
    <source>
        <dbReference type="SAM" id="Phobius"/>
    </source>
</evidence>
<dbReference type="GO" id="GO:0020037">
    <property type="term" value="F:heme binding"/>
    <property type="evidence" value="ECO:0007669"/>
    <property type="project" value="InterPro"/>
</dbReference>
<dbReference type="AlphaFoldDB" id="A0A167ZYT3"/>
<dbReference type="InterPro" id="IPR002401">
    <property type="entry name" value="Cyt_P450_E_grp-I"/>
</dbReference>
<comment type="cofactor">
    <cofactor evidence="1 6">
        <name>heme</name>
        <dbReference type="ChEBI" id="CHEBI:30413"/>
    </cofactor>
</comment>
<keyword evidence="3 6" id="KW-0349">Heme</keyword>
<name>A0A167ZYT3_9HYPO</name>
<keyword evidence="5 6" id="KW-0408">Iron</keyword>
<sequence>MGSFSLSSPIITTSRILFPDHALSLLSFVVLTALLVVFLHYVVIYPVYLSPLARIPNAHWSSPLSALWILRARRNGHENAVLLAAHRKLGSVVRVGPNDVSIDDIDYVKTVYGGGFDKTDWYGVFNNYGVPCMFSTQTGREHALRKRMLSHVYSKSFIQSSLAVAHQTRTILLERLLPLLTASAAPEQAPAGIDVFSLFLATSMDFVAAHVFGLRSGTDFLRRAAYRNHWLQLYLSRHGSPFFPQELPRLTRWLRRLRLAPVPRWVDWANEELAAWNEGLYKKAATCLSEARLAAGNGAARSFATDPGDEPTVMQALVSGLGREEDTNGAASILYDTAIQHPTQTVLSELFDHVLAGHETTGIALTYLTWQLSRHPDAQRAVQQELRHLASGHAVPGDTGLGRLDAKPVDALPILHAVVVETLRLHAPIPGPQPRQTPASGCRIGPYAVPGGVRIAALAHTLHRNTRVFPDPERWDHTRWLDRDGADHGEEGRRSRARQFWAFSSGGRMCIGSNFAMHEMKMVAAIIYSRFTTYIVDDSGMEQTDG</sequence>
<evidence type="ECO:0000256" key="6">
    <source>
        <dbReference type="PIRSR" id="PIRSR602401-1"/>
    </source>
</evidence>
<evidence type="ECO:0000256" key="2">
    <source>
        <dbReference type="ARBA" id="ARBA00010617"/>
    </source>
</evidence>
<comment type="caution">
    <text evidence="9">The sequence shown here is derived from an EMBL/GenBank/DDBJ whole genome shotgun (WGS) entry which is preliminary data.</text>
</comment>
<evidence type="ECO:0000313" key="9">
    <source>
        <dbReference type="EMBL" id="OAA68045.1"/>
    </source>
</evidence>
<dbReference type="PANTHER" id="PTHR24305">
    <property type="entry name" value="CYTOCHROME P450"/>
    <property type="match status" value="1"/>
</dbReference>
<dbReference type="PROSITE" id="PS00086">
    <property type="entry name" value="CYTOCHROME_P450"/>
    <property type="match status" value="1"/>
</dbReference>
<evidence type="ECO:0000256" key="1">
    <source>
        <dbReference type="ARBA" id="ARBA00001971"/>
    </source>
</evidence>
<dbReference type="GO" id="GO:0004497">
    <property type="term" value="F:monooxygenase activity"/>
    <property type="evidence" value="ECO:0007669"/>
    <property type="project" value="UniProtKB-KW"/>
</dbReference>
<dbReference type="Proteomes" id="UP000076874">
    <property type="component" value="Unassembled WGS sequence"/>
</dbReference>
<dbReference type="PRINTS" id="PR00385">
    <property type="entry name" value="P450"/>
</dbReference>
<keyword evidence="10" id="KW-1185">Reference proteome</keyword>
<accession>A0A167ZYT3</accession>
<dbReference type="InterPro" id="IPR036396">
    <property type="entry name" value="Cyt_P450_sf"/>
</dbReference>
<dbReference type="InterPro" id="IPR050121">
    <property type="entry name" value="Cytochrome_P450_monoxygenase"/>
</dbReference>
<evidence type="ECO:0000256" key="5">
    <source>
        <dbReference type="ARBA" id="ARBA00023004"/>
    </source>
</evidence>
<dbReference type="Gene3D" id="1.10.630.10">
    <property type="entry name" value="Cytochrome P450"/>
    <property type="match status" value="1"/>
</dbReference>